<dbReference type="KEGG" id="git:C6V83_07820"/>
<dbReference type="OrthoDB" id="4455417at2"/>
<gene>
    <name evidence="9" type="ORF">C6V83_07820</name>
</gene>
<evidence type="ECO:0000256" key="2">
    <source>
        <dbReference type="ARBA" id="ARBA00007935"/>
    </source>
</evidence>
<dbReference type="InterPro" id="IPR037294">
    <property type="entry name" value="ABC_BtuC-like"/>
</dbReference>
<evidence type="ECO:0000256" key="6">
    <source>
        <dbReference type="ARBA" id="ARBA00022989"/>
    </source>
</evidence>
<feature type="transmembrane region" description="Helical" evidence="8">
    <location>
        <begin position="249"/>
        <end position="275"/>
    </location>
</feature>
<reference evidence="9 10" key="1">
    <citation type="submission" date="2018-03" db="EMBL/GenBank/DDBJ databases">
        <title>Characteristics and genome of n-alkane degrading marine bacteria Gordonia iterans isolated from crude oil contaminated in Tae-an, South Korea.</title>
        <authorList>
            <person name="Lee S.-S."/>
            <person name="Kim H."/>
        </authorList>
    </citation>
    <scope>NUCLEOTIDE SEQUENCE [LARGE SCALE GENOMIC DNA]</scope>
    <source>
        <strain evidence="9 10">Co17</strain>
    </source>
</reference>
<keyword evidence="6 8" id="KW-1133">Transmembrane helix</keyword>
<comment type="subcellular location">
    <subcellularLocation>
        <location evidence="1">Cell membrane</location>
        <topology evidence="1">Multi-pass membrane protein</topology>
    </subcellularLocation>
</comment>
<dbReference type="PANTHER" id="PTHR30472:SF24">
    <property type="entry name" value="FERRIC ENTEROBACTIN TRANSPORT SYSTEM PERMEASE PROTEIN FEPG"/>
    <property type="match status" value="1"/>
</dbReference>
<feature type="transmembrane region" description="Helical" evidence="8">
    <location>
        <begin position="103"/>
        <end position="121"/>
    </location>
</feature>
<feature type="transmembrane region" description="Helical" evidence="8">
    <location>
        <begin position="73"/>
        <end position="91"/>
    </location>
</feature>
<dbReference type="EMBL" id="CP027433">
    <property type="protein sequence ID" value="AVM02101.1"/>
    <property type="molecule type" value="Genomic_DNA"/>
</dbReference>
<evidence type="ECO:0000313" key="9">
    <source>
        <dbReference type="EMBL" id="AVM02101.1"/>
    </source>
</evidence>
<feature type="transmembrane region" description="Helical" evidence="8">
    <location>
        <begin position="206"/>
        <end position="225"/>
    </location>
</feature>
<dbReference type="Gene3D" id="1.10.3470.10">
    <property type="entry name" value="ABC transporter involved in vitamin B12 uptake, BtuC"/>
    <property type="match status" value="1"/>
</dbReference>
<feature type="transmembrane region" description="Helical" evidence="8">
    <location>
        <begin position="317"/>
        <end position="336"/>
    </location>
</feature>
<feature type="transmembrane region" description="Helical" evidence="8">
    <location>
        <begin position="287"/>
        <end position="305"/>
    </location>
</feature>
<accession>A0A2S0KKD6</accession>
<keyword evidence="3" id="KW-0813">Transport</keyword>
<proteinExistence type="inferred from homology"/>
<evidence type="ECO:0000256" key="1">
    <source>
        <dbReference type="ARBA" id="ARBA00004651"/>
    </source>
</evidence>
<evidence type="ECO:0000256" key="7">
    <source>
        <dbReference type="ARBA" id="ARBA00023136"/>
    </source>
</evidence>
<protein>
    <submittedName>
        <fullName evidence="9">Iron-enterobactin ABC transporter permease</fullName>
    </submittedName>
</protein>
<dbReference type="CDD" id="cd06550">
    <property type="entry name" value="TM_ABC_iron-siderophores_like"/>
    <property type="match status" value="1"/>
</dbReference>
<dbReference type="GO" id="GO:0005886">
    <property type="term" value="C:plasma membrane"/>
    <property type="evidence" value="ECO:0007669"/>
    <property type="project" value="UniProtKB-SubCell"/>
</dbReference>
<feature type="transmembrane region" description="Helical" evidence="8">
    <location>
        <begin position="127"/>
        <end position="150"/>
    </location>
</feature>
<evidence type="ECO:0000256" key="3">
    <source>
        <dbReference type="ARBA" id="ARBA00022448"/>
    </source>
</evidence>
<name>A0A2S0KKD6_9ACTN</name>
<keyword evidence="5 8" id="KW-0812">Transmembrane</keyword>
<evidence type="ECO:0000256" key="8">
    <source>
        <dbReference type="SAM" id="Phobius"/>
    </source>
</evidence>
<comment type="similarity">
    <text evidence="2">Belongs to the binding-protein-dependent transport system permease family. FecCD subfamily.</text>
</comment>
<dbReference type="InterPro" id="IPR000522">
    <property type="entry name" value="ABC_transptr_permease_BtuC"/>
</dbReference>
<evidence type="ECO:0000313" key="10">
    <source>
        <dbReference type="Proteomes" id="UP000239814"/>
    </source>
</evidence>
<dbReference type="PANTHER" id="PTHR30472">
    <property type="entry name" value="FERRIC ENTEROBACTIN TRANSPORT SYSTEM PERMEASE PROTEIN"/>
    <property type="match status" value="1"/>
</dbReference>
<dbReference type="GO" id="GO:0022857">
    <property type="term" value="F:transmembrane transporter activity"/>
    <property type="evidence" value="ECO:0007669"/>
    <property type="project" value="InterPro"/>
</dbReference>
<evidence type="ECO:0000256" key="5">
    <source>
        <dbReference type="ARBA" id="ARBA00022692"/>
    </source>
</evidence>
<keyword evidence="4" id="KW-1003">Cell membrane</keyword>
<keyword evidence="10" id="KW-1185">Reference proteome</keyword>
<dbReference type="AlphaFoldDB" id="A0A2S0KKD6"/>
<dbReference type="SUPFAM" id="SSF81345">
    <property type="entry name" value="ABC transporter involved in vitamin B12 uptake, BtuC"/>
    <property type="match status" value="1"/>
</dbReference>
<sequence length="342" mass="35047">MAVVQAADGRFSGRVDIRVTVVVLVLAMLTFATLIAALMIGDYQIPVDRVLVTLFGEGTPREEYVMGRRLPRALLAVLLGAALGISGAVIQSLTRNPLGSPDVIGFNTGAYTGALLVIVVFGGGTSYLGTSTGALIGGIGTALAVYVLAFTQGVQGFRLIVVGIGVSAMLASLNTWLILTADLDTAMAAAAWGAGTLQGEDNASKVWIVALVMAVALALLIPFAVRMKILEMGDDAAAALGVRPERTRLALLVLGVSLTALATAAAGPIAFVALAAPQLAKRLTGSAGVAMVPAAVMGAVLLSVSDLAAQWLFPKQLPVGVVTVSIGGLYLVWLIARETKKN</sequence>
<dbReference type="Proteomes" id="UP000239814">
    <property type="component" value="Chromosome"/>
</dbReference>
<organism evidence="9 10">
    <name type="scientific">Gordonia iterans</name>
    <dbReference type="NCBI Taxonomy" id="1004901"/>
    <lineage>
        <taxon>Bacteria</taxon>
        <taxon>Bacillati</taxon>
        <taxon>Actinomycetota</taxon>
        <taxon>Actinomycetes</taxon>
        <taxon>Mycobacteriales</taxon>
        <taxon>Gordoniaceae</taxon>
        <taxon>Gordonia</taxon>
    </lineage>
</organism>
<feature type="transmembrane region" description="Helical" evidence="8">
    <location>
        <begin position="157"/>
        <end position="179"/>
    </location>
</feature>
<feature type="transmembrane region" description="Helical" evidence="8">
    <location>
        <begin position="21"/>
        <end position="41"/>
    </location>
</feature>
<evidence type="ECO:0000256" key="4">
    <source>
        <dbReference type="ARBA" id="ARBA00022475"/>
    </source>
</evidence>
<keyword evidence="7 8" id="KW-0472">Membrane</keyword>
<dbReference type="GO" id="GO:0033214">
    <property type="term" value="P:siderophore-iron import into cell"/>
    <property type="evidence" value="ECO:0007669"/>
    <property type="project" value="TreeGrafter"/>
</dbReference>
<dbReference type="Pfam" id="PF01032">
    <property type="entry name" value="FecCD"/>
    <property type="match status" value="1"/>
</dbReference>